<feature type="transmembrane region" description="Helical" evidence="8">
    <location>
        <begin position="49"/>
        <end position="69"/>
    </location>
</feature>
<dbReference type="NCBIfam" id="TIGR00710">
    <property type="entry name" value="efflux_Bcr_CflA"/>
    <property type="match status" value="1"/>
</dbReference>
<dbReference type="Proteomes" id="UP000037997">
    <property type="component" value="Unassembled WGS sequence"/>
</dbReference>
<keyword evidence="6 8" id="KW-1133">Transmembrane helix</keyword>
<dbReference type="GO" id="GO:1990961">
    <property type="term" value="P:xenobiotic detoxification by transmembrane export across the plasma membrane"/>
    <property type="evidence" value="ECO:0007669"/>
    <property type="project" value="InterPro"/>
</dbReference>
<protein>
    <submittedName>
        <fullName evidence="9">Multidrug DMT transporter permease</fullName>
    </submittedName>
</protein>
<dbReference type="Gene3D" id="1.20.1720.10">
    <property type="entry name" value="Multidrug resistance protein D"/>
    <property type="match status" value="1"/>
</dbReference>
<sequence>MQKTTTFKGIQKLNLILILAFMSSLAPLSTDMYLPALGEVQASFATNSFYTQLSLASFFVAFALGQLIYGPLSDAYGRKKPLYIGIFIFILSSLGCISFDSIYAFIFFRFLEALGGCAGIVIARAIVNDNFELKEAASVFALMMVVSSLAPMLSPGIGSILLDYFSWKSIFAILFGLGIILLIYIFFGLQGIQENTTTQNFNCRAILDNYKKILKDRRFRIYIFASGFAMMTMFAYITGSSYVFREYYGLSEKSYGILFGINALSFMIFANINARLVRHYSPYFVLPYSFLTMLAIAILLIFVGFLDLGFLAFEILLFLMIGMLGFIIPNTTTLAMARFKQNSGSASALLGSIQFALAGGISFAISALEANSPLPLALLISLCLLIACGIYFSLNAREIQRYKNKFKFFS</sequence>
<dbReference type="RefSeq" id="WP_054198653.1">
    <property type="nucleotide sequence ID" value="NZ_CAKMIM010000032.1"/>
</dbReference>
<feature type="transmembrane region" description="Helical" evidence="8">
    <location>
        <begin position="221"/>
        <end position="243"/>
    </location>
</feature>
<gene>
    <name evidence="9" type="ORF">HPU229334_12310</name>
</gene>
<feature type="transmembrane region" description="Helical" evidence="8">
    <location>
        <begin position="348"/>
        <end position="368"/>
    </location>
</feature>
<dbReference type="PATRIC" id="fig|35818.11.peg.2434"/>
<dbReference type="InterPro" id="IPR011701">
    <property type="entry name" value="MFS"/>
</dbReference>
<evidence type="ECO:0000256" key="6">
    <source>
        <dbReference type="ARBA" id="ARBA00022989"/>
    </source>
</evidence>
<feature type="transmembrane region" description="Helical" evidence="8">
    <location>
        <begin position="139"/>
        <end position="161"/>
    </location>
</feature>
<dbReference type="PROSITE" id="PS50850">
    <property type="entry name" value="MFS"/>
    <property type="match status" value="1"/>
</dbReference>
<evidence type="ECO:0000256" key="5">
    <source>
        <dbReference type="ARBA" id="ARBA00022692"/>
    </source>
</evidence>
<evidence type="ECO:0000256" key="3">
    <source>
        <dbReference type="ARBA" id="ARBA00022448"/>
    </source>
</evidence>
<feature type="transmembrane region" description="Helical" evidence="8">
    <location>
        <begin position="284"/>
        <end position="303"/>
    </location>
</feature>
<feature type="transmembrane region" description="Helical" evidence="8">
    <location>
        <begin position="374"/>
        <end position="394"/>
    </location>
</feature>
<comment type="caution">
    <text evidence="9">The sequence shown here is derived from an EMBL/GenBank/DDBJ whole genome shotgun (WGS) entry which is preliminary data.</text>
</comment>
<dbReference type="CDD" id="cd17320">
    <property type="entry name" value="MFS_MdfA_MDR_like"/>
    <property type="match status" value="1"/>
</dbReference>
<comment type="subcellular location">
    <subcellularLocation>
        <location evidence="1">Cell membrane</location>
        <topology evidence="1">Multi-pass membrane protein</topology>
    </subcellularLocation>
</comment>
<evidence type="ECO:0000313" key="10">
    <source>
        <dbReference type="Proteomes" id="UP000037997"/>
    </source>
</evidence>
<dbReference type="FunFam" id="1.20.1720.10:FF:000005">
    <property type="entry name" value="Bcr/CflA family efflux transporter"/>
    <property type="match status" value="1"/>
</dbReference>
<dbReference type="OrthoDB" id="9814303at2"/>
<evidence type="ECO:0000313" key="9">
    <source>
        <dbReference type="EMBL" id="KPH54848.1"/>
    </source>
</evidence>
<keyword evidence="4" id="KW-1003">Cell membrane</keyword>
<dbReference type="AlphaFoldDB" id="A0A0N0LSJ8"/>
<dbReference type="STRING" id="35818.HPU229336_06870"/>
<evidence type="ECO:0000256" key="1">
    <source>
        <dbReference type="ARBA" id="ARBA00004651"/>
    </source>
</evidence>
<dbReference type="PANTHER" id="PTHR23502:SF132">
    <property type="entry name" value="POLYAMINE TRANSPORTER 2-RELATED"/>
    <property type="match status" value="1"/>
</dbReference>
<comment type="similarity">
    <text evidence="2">Belongs to the major facilitator superfamily. Bcr/CmlA family.</text>
</comment>
<organism evidence="9 10">
    <name type="scientific">Helicobacter pullorum</name>
    <dbReference type="NCBI Taxonomy" id="35818"/>
    <lineage>
        <taxon>Bacteria</taxon>
        <taxon>Pseudomonadati</taxon>
        <taxon>Campylobacterota</taxon>
        <taxon>Epsilonproteobacteria</taxon>
        <taxon>Campylobacterales</taxon>
        <taxon>Helicobacteraceae</taxon>
        <taxon>Helicobacter</taxon>
    </lineage>
</organism>
<reference evidence="9 10" key="1">
    <citation type="submission" date="2014-06" db="EMBL/GenBank/DDBJ databases">
        <title>Helicobacter pullorum isolates in fresh chicken meat - phenotypic and genotypic features.</title>
        <authorList>
            <person name="Borges V."/>
            <person name="Santos A."/>
            <person name="Correia C.B."/>
            <person name="Saraiva M."/>
            <person name="Menard A."/>
            <person name="Vieira L."/>
            <person name="Sampaio D.A."/>
            <person name="Gomes J.P."/>
            <person name="Oleastro M."/>
        </authorList>
    </citation>
    <scope>NUCLEOTIDE SEQUENCE [LARGE SCALE GENOMIC DNA]</scope>
    <source>
        <strain evidence="9 10">229334/12</strain>
    </source>
</reference>
<dbReference type="GO" id="GO:0005886">
    <property type="term" value="C:plasma membrane"/>
    <property type="evidence" value="ECO:0007669"/>
    <property type="project" value="UniProtKB-SubCell"/>
</dbReference>
<dbReference type="InterPro" id="IPR004812">
    <property type="entry name" value="Efflux_drug-R_Bcr/CmlA"/>
</dbReference>
<evidence type="ECO:0000256" key="8">
    <source>
        <dbReference type="SAM" id="Phobius"/>
    </source>
</evidence>
<feature type="transmembrane region" description="Helical" evidence="8">
    <location>
        <begin position="81"/>
        <end position="100"/>
    </location>
</feature>
<evidence type="ECO:0000256" key="4">
    <source>
        <dbReference type="ARBA" id="ARBA00022475"/>
    </source>
</evidence>
<feature type="transmembrane region" description="Helical" evidence="8">
    <location>
        <begin position="12"/>
        <end position="29"/>
    </location>
</feature>
<feature type="transmembrane region" description="Helical" evidence="8">
    <location>
        <begin position="106"/>
        <end position="127"/>
    </location>
</feature>
<dbReference type="PANTHER" id="PTHR23502">
    <property type="entry name" value="MAJOR FACILITATOR SUPERFAMILY"/>
    <property type="match status" value="1"/>
</dbReference>
<keyword evidence="5 8" id="KW-0812">Transmembrane</keyword>
<dbReference type="InterPro" id="IPR020846">
    <property type="entry name" value="MFS_dom"/>
</dbReference>
<accession>A0A0N0LSJ8</accession>
<feature type="transmembrane region" description="Helical" evidence="8">
    <location>
        <begin position="255"/>
        <end position="272"/>
    </location>
</feature>
<dbReference type="EMBL" id="JNOC01000080">
    <property type="protein sequence ID" value="KPH54848.1"/>
    <property type="molecule type" value="Genomic_DNA"/>
</dbReference>
<dbReference type="InterPro" id="IPR036259">
    <property type="entry name" value="MFS_trans_sf"/>
</dbReference>
<keyword evidence="7 8" id="KW-0472">Membrane</keyword>
<proteinExistence type="inferred from homology"/>
<feature type="transmembrane region" description="Helical" evidence="8">
    <location>
        <begin position="309"/>
        <end position="328"/>
    </location>
</feature>
<feature type="transmembrane region" description="Helical" evidence="8">
    <location>
        <begin position="167"/>
        <end position="187"/>
    </location>
</feature>
<evidence type="ECO:0000256" key="7">
    <source>
        <dbReference type="ARBA" id="ARBA00023136"/>
    </source>
</evidence>
<dbReference type="Pfam" id="PF07690">
    <property type="entry name" value="MFS_1"/>
    <property type="match status" value="1"/>
</dbReference>
<name>A0A0N0LSJ8_9HELI</name>
<dbReference type="GO" id="GO:0042910">
    <property type="term" value="F:xenobiotic transmembrane transporter activity"/>
    <property type="evidence" value="ECO:0007669"/>
    <property type="project" value="InterPro"/>
</dbReference>
<keyword evidence="3" id="KW-0813">Transport</keyword>
<dbReference type="SUPFAM" id="SSF103473">
    <property type="entry name" value="MFS general substrate transporter"/>
    <property type="match status" value="1"/>
</dbReference>
<evidence type="ECO:0000256" key="2">
    <source>
        <dbReference type="ARBA" id="ARBA00006236"/>
    </source>
</evidence>